<dbReference type="Pfam" id="PF00059">
    <property type="entry name" value="Lectin_C"/>
    <property type="match status" value="1"/>
</dbReference>
<evidence type="ECO:0000313" key="4">
    <source>
        <dbReference type="Proteomes" id="UP000694389"/>
    </source>
</evidence>
<dbReference type="InterPro" id="IPR018378">
    <property type="entry name" value="C-type_lectin_CS"/>
</dbReference>
<dbReference type="GeneTree" id="ENSGT01150000286973"/>
<name>A0A8C4HJ64_DICLA</name>
<proteinExistence type="predicted"/>
<keyword evidence="1" id="KW-1015">Disulfide bond</keyword>
<dbReference type="InterPro" id="IPR001304">
    <property type="entry name" value="C-type_lectin-like"/>
</dbReference>
<feature type="domain" description="C-type lectin" evidence="2">
    <location>
        <begin position="25"/>
        <end position="144"/>
    </location>
</feature>
<dbReference type="CDD" id="cd00037">
    <property type="entry name" value="CLECT"/>
    <property type="match status" value="1"/>
</dbReference>
<evidence type="ECO:0000259" key="2">
    <source>
        <dbReference type="PROSITE" id="PS50041"/>
    </source>
</evidence>
<reference evidence="3" key="2">
    <citation type="submission" date="2025-09" db="UniProtKB">
        <authorList>
            <consortium name="Ensembl"/>
        </authorList>
    </citation>
    <scope>IDENTIFICATION</scope>
</reference>
<dbReference type="PROSITE" id="PS50041">
    <property type="entry name" value="C_TYPE_LECTIN_2"/>
    <property type="match status" value="1"/>
</dbReference>
<evidence type="ECO:0000256" key="1">
    <source>
        <dbReference type="ARBA" id="ARBA00023157"/>
    </source>
</evidence>
<dbReference type="PANTHER" id="PTHR22803">
    <property type="entry name" value="MANNOSE, PHOSPHOLIPASE, LECTIN RECEPTOR RELATED"/>
    <property type="match status" value="1"/>
</dbReference>
<dbReference type="Gene3D" id="3.10.100.10">
    <property type="entry name" value="Mannose-Binding Protein A, subunit A"/>
    <property type="match status" value="1"/>
</dbReference>
<dbReference type="InterPro" id="IPR016186">
    <property type="entry name" value="C-type_lectin-like/link_sf"/>
</dbReference>
<keyword evidence="4" id="KW-1185">Reference proteome</keyword>
<evidence type="ECO:0000313" key="3">
    <source>
        <dbReference type="Ensembl" id="ENSDLAP00005043345.2"/>
    </source>
</evidence>
<sequence length="150" mass="17140">SVDFPKYVHPLKLQRGNCPMFWWSFNGRCYKYIATRMTWIDAELHCVSQGANLAAIHSVEEHKFVNSLIKNFDPAQGFSWIGINDIQKEGGWMWSDGSAVDFVFWNAAQPDNDEGDEHCGHTNSGPNFKWNDYPCSLLFTSVCETRLVCP</sequence>
<dbReference type="Proteomes" id="UP000694389">
    <property type="component" value="Unassembled WGS sequence"/>
</dbReference>
<dbReference type="PROSITE" id="PS00615">
    <property type="entry name" value="C_TYPE_LECTIN_1"/>
    <property type="match status" value="1"/>
</dbReference>
<dbReference type="InterPro" id="IPR050111">
    <property type="entry name" value="C-type_lectin/snaclec_domain"/>
</dbReference>
<reference evidence="3" key="1">
    <citation type="submission" date="2025-08" db="UniProtKB">
        <authorList>
            <consortium name="Ensembl"/>
        </authorList>
    </citation>
    <scope>IDENTIFICATION</scope>
</reference>
<dbReference type="SUPFAM" id="SSF56436">
    <property type="entry name" value="C-type lectin-like"/>
    <property type="match status" value="1"/>
</dbReference>
<organism evidence="3 4">
    <name type="scientific">Dicentrarchus labrax</name>
    <name type="common">European seabass</name>
    <name type="synonym">Morone labrax</name>
    <dbReference type="NCBI Taxonomy" id="13489"/>
    <lineage>
        <taxon>Eukaryota</taxon>
        <taxon>Metazoa</taxon>
        <taxon>Chordata</taxon>
        <taxon>Craniata</taxon>
        <taxon>Vertebrata</taxon>
        <taxon>Euteleostomi</taxon>
        <taxon>Actinopterygii</taxon>
        <taxon>Neopterygii</taxon>
        <taxon>Teleostei</taxon>
        <taxon>Neoteleostei</taxon>
        <taxon>Acanthomorphata</taxon>
        <taxon>Eupercaria</taxon>
        <taxon>Moronidae</taxon>
        <taxon>Dicentrarchus</taxon>
    </lineage>
</organism>
<dbReference type="PRINTS" id="PR00356">
    <property type="entry name" value="ANTIFREEZEII"/>
</dbReference>
<protein>
    <recommendedName>
        <fullName evidence="2">C-type lectin domain-containing protein</fullName>
    </recommendedName>
</protein>
<dbReference type="InterPro" id="IPR016187">
    <property type="entry name" value="CTDL_fold"/>
</dbReference>
<dbReference type="Ensembl" id="ENSDLAT00005046313.2">
    <property type="protein sequence ID" value="ENSDLAP00005043345.2"/>
    <property type="gene ID" value="ENSDLAG00005019336.2"/>
</dbReference>
<dbReference type="InterPro" id="IPR002353">
    <property type="entry name" value="AntifreezeII"/>
</dbReference>
<accession>A0A8C4HJ64</accession>
<dbReference type="SMART" id="SM00034">
    <property type="entry name" value="CLECT"/>
    <property type="match status" value="1"/>
</dbReference>
<dbReference type="AlphaFoldDB" id="A0A8C4HJ64"/>